<comment type="caution">
    <text evidence="1">The sequence shown here is derived from an EMBL/GenBank/DDBJ whole genome shotgun (WGS) entry which is preliminary data.</text>
</comment>
<reference evidence="1 2" key="1">
    <citation type="submission" date="2018-03" db="EMBL/GenBank/DDBJ databases">
        <title>Genome sequence of Moorella stamsii DSM 26217.</title>
        <authorList>
            <person name="Poehlein A."/>
            <person name="Daniel R."/>
        </authorList>
    </citation>
    <scope>NUCLEOTIDE SEQUENCE [LARGE SCALE GENOMIC DNA]</scope>
    <source>
        <strain evidence="2">DSM 26217</strain>
    </source>
</reference>
<dbReference type="AlphaFoldDB" id="A0A9X7P766"/>
<evidence type="ECO:0000313" key="1">
    <source>
        <dbReference type="EMBL" id="PRR76300.1"/>
    </source>
</evidence>
<dbReference type="Proteomes" id="UP000239430">
    <property type="component" value="Unassembled WGS sequence"/>
</dbReference>
<protein>
    <submittedName>
        <fullName evidence="1">Uncharacterized protein</fullName>
    </submittedName>
</protein>
<accession>A0A9X7P766</accession>
<sequence length="279" mass="32419">MANLFLKINLKTVNFEGQSLESSIRLLKYYAKYSDKLNATWIDDLHTRILLTKGGWMRFQSQYFNQNYYVTADLIYHNHNLSCKDYLLIDRVFEECEKFFSERNMTSIKTDYNNWDELWRILGKNGAILSIKELGGGGILNNKEIERILVQNKVDFEIICTTKQQFDCGASGVSESLIYFLGGAVLSGATYDFIKNLLFTKLPVPLDSIKVTLIDNLRFSKLRSTVADRIKEEEKDLVLEEIYNDDDKVFIAFRTPNKRILLVCDQNYVIKYLTTEDIV</sequence>
<gene>
    <name evidence="1" type="ORF">MOST_04610</name>
</gene>
<dbReference type="RefSeq" id="WP_054936333.1">
    <property type="nucleotide sequence ID" value="NZ_PVXL01000021.1"/>
</dbReference>
<dbReference type="EMBL" id="PVXL01000021">
    <property type="protein sequence ID" value="PRR76300.1"/>
    <property type="molecule type" value="Genomic_DNA"/>
</dbReference>
<keyword evidence="2" id="KW-1185">Reference proteome</keyword>
<organism evidence="1 2">
    <name type="scientific">Neomoorella stamsii</name>
    <dbReference type="NCBI Taxonomy" id="1266720"/>
    <lineage>
        <taxon>Bacteria</taxon>
        <taxon>Bacillati</taxon>
        <taxon>Bacillota</taxon>
        <taxon>Clostridia</taxon>
        <taxon>Neomoorellales</taxon>
        <taxon>Neomoorellaceae</taxon>
        <taxon>Neomoorella</taxon>
    </lineage>
</organism>
<name>A0A9X7P766_9FIRM</name>
<evidence type="ECO:0000313" key="2">
    <source>
        <dbReference type="Proteomes" id="UP000239430"/>
    </source>
</evidence>
<proteinExistence type="predicted"/>